<name>A0ACC2W9W8_9TREE</name>
<organism evidence="1 2">
    <name type="scientific">Naganishia adeliensis</name>
    <dbReference type="NCBI Taxonomy" id="92952"/>
    <lineage>
        <taxon>Eukaryota</taxon>
        <taxon>Fungi</taxon>
        <taxon>Dikarya</taxon>
        <taxon>Basidiomycota</taxon>
        <taxon>Agaricomycotina</taxon>
        <taxon>Tremellomycetes</taxon>
        <taxon>Filobasidiales</taxon>
        <taxon>Filobasidiaceae</taxon>
        <taxon>Naganishia</taxon>
    </lineage>
</organism>
<proteinExistence type="predicted"/>
<comment type="caution">
    <text evidence="1">The sequence shown here is derived from an EMBL/GenBank/DDBJ whole genome shotgun (WGS) entry which is preliminary data.</text>
</comment>
<dbReference type="Proteomes" id="UP001230649">
    <property type="component" value="Unassembled WGS sequence"/>
</dbReference>
<reference evidence="1" key="1">
    <citation type="submission" date="2023-04" db="EMBL/GenBank/DDBJ databases">
        <title>Draft Genome sequencing of Naganishia species isolated from polar environments using Oxford Nanopore Technology.</title>
        <authorList>
            <person name="Leo P."/>
            <person name="Venkateswaran K."/>
        </authorList>
    </citation>
    <scope>NUCLEOTIDE SEQUENCE</scope>
    <source>
        <strain evidence="1">MNA-CCFEE 5262</strain>
    </source>
</reference>
<evidence type="ECO:0000313" key="1">
    <source>
        <dbReference type="EMBL" id="KAJ9108533.1"/>
    </source>
</evidence>
<evidence type="ECO:0000313" key="2">
    <source>
        <dbReference type="Proteomes" id="UP001230649"/>
    </source>
</evidence>
<dbReference type="EMBL" id="JASBWS010000031">
    <property type="protein sequence ID" value="KAJ9108533.1"/>
    <property type="molecule type" value="Genomic_DNA"/>
</dbReference>
<gene>
    <name evidence="1" type="ORF">QFC20_003439</name>
</gene>
<keyword evidence="2" id="KW-1185">Reference proteome</keyword>
<sequence>MAAVQSQPGPSAPVSDLRKSIEAHDETFTKLLSLIPAQYYIIDTPEEADTKWMRNKKKRSADELTETRKKAKFDKLTHFDAQFDPSNNKTIPEIQAERAAKAQDGENDGEEGVNPGGKPIVPMAPAASVTDLRKKLQDKIDSFRKRRREAPLHPPAGDAAIEGSAAGKDGNGTDDDGMTAASRDEMLEERRKRRGEVRDNRRNRRKEERRAEKDDKSGKKKDVKGDKAAGDKKATDFTAKTGKTALIVDPLPKGAAPAKAKAPAMPEDNVSFASIALPSTSGTKTSSHLKNISNPTQALQHLQNQKAKLAELPAEKRKQIEEKEKWAKAMERAEGGKVRDDETRLKKAAKRVDKQKAKSSKEWSDRKEDLRNSAAVKAKKRNENINSRNEAKKNKKMGLKPKGDKDKKKGGKGGPGFSGGSKKRT</sequence>
<protein>
    <submittedName>
        <fullName evidence="1">Uncharacterized protein</fullName>
    </submittedName>
</protein>
<accession>A0ACC2W9W8</accession>